<protein>
    <submittedName>
        <fullName evidence="2">Uncharacterized protein</fullName>
    </submittedName>
</protein>
<reference evidence="2 3" key="1">
    <citation type="submission" date="2015-03" db="EMBL/GenBank/DDBJ databases">
        <title>Genome sequencing of Methylobacterium tarhaniae DSM 25844.</title>
        <authorList>
            <person name="Chaudhry V."/>
            <person name="Patil P.B."/>
        </authorList>
    </citation>
    <scope>NUCLEOTIDE SEQUENCE [LARGE SCALE GENOMIC DNA]</scope>
    <source>
        <strain evidence="2 3">DSM 25844</strain>
    </source>
</reference>
<dbReference type="EMBL" id="LABZ01000025">
    <property type="protein sequence ID" value="KMO44195.1"/>
    <property type="molecule type" value="Genomic_DNA"/>
</dbReference>
<dbReference type="AlphaFoldDB" id="A0A0J6TA60"/>
<keyword evidence="1" id="KW-0472">Membrane</keyword>
<keyword evidence="1" id="KW-0812">Transmembrane</keyword>
<sequence length="79" mass="8412">MPMLVERDYMLKKPPGPSRPKLVLDQVVVPWLANAAGTVEAGIEQVVIASRRNPLLAIGLAAAGIGLALTMARSPRRTP</sequence>
<accession>A0A0J6TA60</accession>
<dbReference type="PATRIC" id="fig|1187852.3.peg.3586"/>
<name>A0A0J6TA60_9HYPH</name>
<keyword evidence="3" id="KW-1185">Reference proteome</keyword>
<gene>
    <name evidence="2" type="ORF">VQ03_04520</name>
</gene>
<keyword evidence="1" id="KW-1133">Transmembrane helix</keyword>
<evidence type="ECO:0000313" key="2">
    <source>
        <dbReference type="EMBL" id="KMO44195.1"/>
    </source>
</evidence>
<proteinExistence type="predicted"/>
<evidence type="ECO:0000256" key="1">
    <source>
        <dbReference type="SAM" id="Phobius"/>
    </source>
</evidence>
<feature type="transmembrane region" description="Helical" evidence="1">
    <location>
        <begin position="55"/>
        <end position="72"/>
    </location>
</feature>
<dbReference type="Proteomes" id="UP000036449">
    <property type="component" value="Unassembled WGS sequence"/>
</dbReference>
<organism evidence="2 3">
    <name type="scientific">Methylobacterium tarhaniae</name>
    <dbReference type="NCBI Taxonomy" id="1187852"/>
    <lineage>
        <taxon>Bacteria</taxon>
        <taxon>Pseudomonadati</taxon>
        <taxon>Pseudomonadota</taxon>
        <taxon>Alphaproteobacteria</taxon>
        <taxon>Hyphomicrobiales</taxon>
        <taxon>Methylobacteriaceae</taxon>
        <taxon>Methylobacterium</taxon>
    </lineage>
</organism>
<comment type="caution">
    <text evidence="2">The sequence shown here is derived from an EMBL/GenBank/DDBJ whole genome shotgun (WGS) entry which is preliminary data.</text>
</comment>
<evidence type="ECO:0000313" key="3">
    <source>
        <dbReference type="Proteomes" id="UP000036449"/>
    </source>
</evidence>